<dbReference type="Proteomes" id="UP001159363">
    <property type="component" value="Chromosome 1"/>
</dbReference>
<gene>
    <name evidence="2" type="ORF">PR048_003629</name>
</gene>
<reference evidence="2 3" key="1">
    <citation type="submission" date="2023-02" db="EMBL/GenBank/DDBJ databases">
        <title>LHISI_Scaffold_Assembly.</title>
        <authorList>
            <person name="Stuart O.P."/>
            <person name="Cleave R."/>
            <person name="Magrath M.J.L."/>
            <person name="Mikheyev A.S."/>
        </authorList>
    </citation>
    <scope>NUCLEOTIDE SEQUENCE [LARGE SCALE GENOMIC DNA]</scope>
    <source>
        <strain evidence="2">Daus_M_001</strain>
        <tissue evidence="2">Leg muscle</tissue>
    </source>
</reference>
<keyword evidence="3" id="KW-1185">Reference proteome</keyword>
<proteinExistence type="predicted"/>
<organism evidence="2 3">
    <name type="scientific">Dryococelus australis</name>
    <dbReference type="NCBI Taxonomy" id="614101"/>
    <lineage>
        <taxon>Eukaryota</taxon>
        <taxon>Metazoa</taxon>
        <taxon>Ecdysozoa</taxon>
        <taxon>Arthropoda</taxon>
        <taxon>Hexapoda</taxon>
        <taxon>Insecta</taxon>
        <taxon>Pterygota</taxon>
        <taxon>Neoptera</taxon>
        <taxon>Polyneoptera</taxon>
        <taxon>Phasmatodea</taxon>
        <taxon>Verophasmatodea</taxon>
        <taxon>Anareolatae</taxon>
        <taxon>Phasmatidae</taxon>
        <taxon>Eurycanthinae</taxon>
        <taxon>Dryococelus</taxon>
    </lineage>
</organism>
<evidence type="ECO:0000256" key="1">
    <source>
        <dbReference type="SAM" id="Coils"/>
    </source>
</evidence>
<accession>A0ABQ9IPV5</accession>
<name>A0ABQ9IPV5_9NEOP</name>
<comment type="caution">
    <text evidence="2">The sequence shown here is derived from an EMBL/GenBank/DDBJ whole genome shotgun (WGS) entry which is preliminary data.</text>
</comment>
<protein>
    <submittedName>
        <fullName evidence="2">Uncharacterized protein</fullName>
    </submittedName>
</protein>
<dbReference type="EMBL" id="JARBHB010000001">
    <property type="protein sequence ID" value="KAJ8898269.1"/>
    <property type="molecule type" value="Genomic_DNA"/>
</dbReference>
<evidence type="ECO:0000313" key="2">
    <source>
        <dbReference type="EMBL" id="KAJ8898269.1"/>
    </source>
</evidence>
<evidence type="ECO:0000313" key="3">
    <source>
        <dbReference type="Proteomes" id="UP001159363"/>
    </source>
</evidence>
<sequence>MSAIPCHGQVVKIQALFSNHWKGEALAFHNCNLTFSGVAVISFDVLRKLFLDFSLCMCGSCPSERDTRSVGVLVMSVGVGEGGGVVQLEQCSLEERALAGGIAALPSPPPPPHTVQKDGRPVLTIQRRGTTCKDSRRRFIKAINNRASVGRRQSLLEAVLSGAILFIHIYFKRVYTDVTFAIGSEFIRLAADDSAPIADLRGNKKRIPHYIWGDTGATANEHTSEDKVDAKHVYTEVYFVIVSKFNRHALEDSEPIADLQNIGSVYVSREHRVVLAPNLFKMAAMHVQCKCSCAINALALEMHVHRKCTCTGNALAPEMHLYRKSTCAGNVLAPEVHPEQRLHIHASFVLNNEEIFKLALLELHPSIVYKVLQNRALKRAVGVPRYIPTHYTNTDRRIAAQICCHKHKTSGVCARELGPRGALKIQEAKTPPLGSLLVDDRPIMNALKYKVVSGVVGINRTMVSSSTDTNRTGSDMGPEHNAASWEELRLVVRRVTELQRDLKRLKEDCKFAQLQFRNCGTYLLVYERLRCVSSYVLKNDMYCRTPLNPEKFSAEPEHKFVRNERKDVMDERSSCVLFPQTSQKLRIYGLLNRLHISPFSRSLPSATPLTSPDQSEYDMNYYSIRVCALSADPRPERYRASIFNPSLKYSSVEDHSLAHLRVAWLLRTRLVTLTLNCCYWLKESFTSSHKYSQLLRDVSSTHNILEFSLLQKNNTNFVPNSKLARKLLTNPMIARRGATANEHTAEAAEGLRNAMAAARPRRSIKANARELSEDKTTRLNKRLRSCTSPNNPNLRQPFFIRERCTTTSRSLEPVISRAGWLLRQHVIWTQERPPLVTPYLPSQQIQGGERIRRRSDITASGGRPLPPFPSPSFICILEQQLYDNVEVKHVYTEVYFVIVSKFNSHTLDDSEPIADLQVNKYRALSGIHFSALANQSLDASDERLERCTNDRRCNSSDGE</sequence>
<feature type="coiled-coil region" evidence="1">
    <location>
        <begin position="488"/>
        <end position="515"/>
    </location>
</feature>
<keyword evidence="1" id="KW-0175">Coiled coil</keyword>